<dbReference type="EMBL" id="GBRH01168479">
    <property type="protein sequence ID" value="JAE29417.1"/>
    <property type="molecule type" value="Transcribed_RNA"/>
</dbReference>
<organism evidence="1">
    <name type="scientific">Arundo donax</name>
    <name type="common">Giant reed</name>
    <name type="synonym">Donax arundinaceus</name>
    <dbReference type="NCBI Taxonomy" id="35708"/>
    <lineage>
        <taxon>Eukaryota</taxon>
        <taxon>Viridiplantae</taxon>
        <taxon>Streptophyta</taxon>
        <taxon>Embryophyta</taxon>
        <taxon>Tracheophyta</taxon>
        <taxon>Spermatophyta</taxon>
        <taxon>Magnoliopsida</taxon>
        <taxon>Liliopsida</taxon>
        <taxon>Poales</taxon>
        <taxon>Poaceae</taxon>
        <taxon>PACMAD clade</taxon>
        <taxon>Arundinoideae</taxon>
        <taxon>Arundineae</taxon>
        <taxon>Arundo</taxon>
    </lineage>
</organism>
<reference evidence="1" key="2">
    <citation type="journal article" date="2015" name="Data Brief">
        <title>Shoot transcriptome of the giant reed, Arundo donax.</title>
        <authorList>
            <person name="Barrero R.A."/>
            <person name="Guerrero F.D."/>
            <person name="Moolhuijzen P."/>
            <person name="Goolsby J.A."/>
            <person name="Tidwell J."/>
            <person name="Bellgard S.E."/>
            <person name="Bellgard M.I."/>
        </authorList>
    </citation>
    <scope>NUCLEOTIDE SEQUENCE</scope>
    <source>
        <tissue evidence="1">Shoot tissue taken approximately 20 cm above the soil surface</tissue>
    </source>
</reference>
<sequence>MSFSFLSVSLTLAICSGFHTSISVLHWVRCQICLSTLQGVLIN</sequence>
<protein>
    <submittedName>
        <fullName evidence="1">Uncharacterized protein</fullName>
    </submittedName>
</protein>
<dbReference type="AlphaFoldDB" id="A0A0A9GY15"/>
<evidence type="ECO:0000313" key="1">
    <source>
        <dbReference type="EMBL" id="JAE29417.1"/>
    </source>
</evidence>
<proteinExistence type="predicted"/>
<accession>A0A0A9GY15</accession>
<reference evidence="1" key="1">
    <citation type="submission" date="2014-09" db="EMBL/GenBank/DDBJ databases">
        <authorList>
            <person name="Magalhaes I.L.F."/>
            <person name="Oliveira U."/>
            <person name="Santos F.R."/>
            <person name="Vidigal T.H.D.A."/>
            <person name="Brescovit A.D."/>
            <person name="Santos A.J."/>
        </authorList>
    </citation>
    <scope>NUCLEOTIDE SEQUENCE</scope>
    <source>
        <tissue evidence="1">Shoot tissue taken approximately 20 cm above the soil surface</tissue>
    </source>
</reference>
<name>A0A0A9GY15_ARUDO</name>